<protein>
    <recommendedName>
        <fullName evidence="2">Sf6-type phage tail needle knob domain-containing protein</fullName>
    </recommendedName>
</protein>
<keyword evidence="4" id="KW-1185">Reference proteome</keyword>
<feature type="region of interest" description="Disordered" evidence="1">
    <location>
        <begin position="1"/>
        <end position="23"/>
    </location>
</feature>
<dbReference type="Pfam" id="PF16532">
    <property type="entry name" value="Phage_tail_NK"/>
    <property type="match status" value="1"/>
</dbReference>
<evidence type="ECO:0000313" key="3">
    <source>
        <dbReference type="EMBL" id="QBM22326.1"/>
    </source>
</evidence>
<organism evidence="3 4">
    <name type="scientific">Citrobacter arsenatis</name>
    <dbReference type="NCBI Taxonomy" id="2546350"/>
    <lineage>
        <taxon>Bacteria</taxon>
        <taxon>Pseudomonadati</taxon>
        <taxon>Pseudomonadota</taxon>
        <taxon>Gammaproteobacteria</taxon>
        <taxon>Enterobacterales</taxon>
        <taxon>Enterobacteriaceae</taxon>
        <taxon>Citrobacter</taxon>
    </lineage>
</organism>
<dbReference type="KEGG" id="cars:E1B03_07690"/>
<sequence length="169" mass="17810">MSLYPFGSVPGPSGPPGPAGASSVRQKSECYFSGLSLVIPTNPTNLINLIKNLTHTGSLAPFFNTTTNKLNVFNQNTTVTFKVNVIGTWSGASTNRSMTVDFPQTNGNSLTKTRDAQVTTDILSFPTFFSVDKDGNLATNGSDITIVSNGATFTATAILLVAEQMVPSP</sequence>
<name>A0A4P6WK07_9ENTR</name>
<gene>
    <name evidence="3" type="ORF">E1B03_07690</name>
</gene>
<evidence type="ECO:0000259" key="2">
    <source>
        <dbReference type="Pfam" id="PF16532"/>
    </source>
</evidence>
<reference evidence="3 4" key="1">
    <citation type="submission" date="2019-03" db="EMBL/GenBank/DDBJ databases">
        <title>Complete genome sequence of an arsenate-respiring bacteria, Citrobacter sp. LY-1.</title>
        <authorList>
            <person name="Wang H."/>
            <person name="Liu Y."/>
            <person name="Li Q."/>
            <person name="Huang J."/>
        </authorList>
    </citation>
    <scope>NUCLEOTIDE SEQUENCE [LARGE SCALE GENOMIC DNA]</scope>
    <source>
        <strain evidence="3 4">LY-1</strain>
    </source>
</reference>
<accession>A0A4P6WK07</accession>
<dbReference type="InterPro" id="IPR032395">
    <property type="entry name" value="Phage_tail_NK"/>
</dbReference>
<dbReference type="RefSeq" id="WP_133085978.1">
    <property type="nucleotide sequence ID" value="NZ_CP037864.1"/>
</dbReference>
<evidence type="ECO:0000256" key="1">
    <source>
        <dbReference type="SAM" id="MobiDB-lite"/>
    </source>
</evidence>
<dbReference type="EMBL" id="CP037864">
    <property type="protein sequence ID" value="QBM22326.1"/>
    <property type="molecule type" value="Genomic_DNA"/>
</dbReference>
<dbReference type="Gene3D" id="2.60.120.1120">
    <property type="entry name" value="Sf6-type phage tail needle knob"/>
    <property type="match status" value="1"/>
</dbReference>
<proteinExistence type="predicted"/>
<dbReference type="Proteomes" id="UP000293850">
    <property type="component" value="Chromosome"/>
</dbReference>
<feature type="domain" description="Sf6-type phage tail needle knob" evidence="2">
    <location>
        <begin position="23"/>
        <end position="164"/>
    </location>
</feature>
<dbReference type="InterPro" id="IPR038681">
    <property type="entry name" value="Phage_tail_NK_sf"/>
</dbReference>
<evidence type="ECO:0000313" key="4">
    <source>
        <dbReference type="Proteomes" id="UP000293850"/>
    </source>
</evidence>
<dbReference type="AlphaFoldDB" id="A0A4P6WK07"/>